<reference evidence="1" key="2">
    <citation type="submission" date="2021-04" db="EMBL/GenBank/DDBJ databases">
        <authorList>
            <person name="Gilroy R."/>
        </authorList>
    </citation>
    <scope>NUCLEOTIDE SEQUENCE</scope>
    <source>
        <strain evidence="1">CHK186-1790</strain>
    </source>
</reference>
<comment type="caution">
    <text evidence="1">The sequence shown here is derived from an EMBL/GenBank/DDBJ whole genome shotgun (WGS) entry which is preliminary data.</text>
</comment>
<gene>
    <name evidence="1" type="ORF">H9701_11005</name>
</gene>
<name>A0A9D2T1E6_9FIRM</name>
<evidence type="ECO:0000313" key="2">
    <source>
        <dbReference type="Proteomes" id="UP000823882"/>
    </source>
</evidence>
<accession>A0A9D2T1E6</accession>
<reference evidence="1" key="1">
    <citation type="journal article" date="2021" name="PeerJ">
        <title>Extensive microbial diversity within the chicken gut microbiome revealed by metagenomics and culture.</title>
        <authorList>
            <person name="Gilroy R."/>
            <person name="Ravi A."/>
            <person name="Getino M."/>
            <person name="Pursley I."/>
            <person name="Horton D.L."/>
            <person name="Alikhan N.F."/>
            <person name="Baker D."/>
            <person name="Gharbi K."/>
            <person name="Hall N."/>
            <person name="Watson M."/>
            <person name="Adriaenssens E.M."/>
            <person name="Foster-Nyarko E."/>
            <person name="Jarju S."/>
            <person name="Secka A."/>
            <person name="Antonio M."/>
            <person name="Oren A."/>
            <person name="Chaudhuri R.R."/>
            <person name="La Ragione R."/>
            <person name="Hildebrand F."/>
            <person name="Pallen M.J."/>
        </authorList>
    </citation>
    <scope>NUCLEOTIDE SEQUENCE</scope>
    <source>
        <strain evidence="1">CHK186-1790</strain>
    </source>
</reference>
<protein>
    <submittedName>
        <fullName evidence="1">Uncharacterized protein</fullName>
    </submittedName>
</protein>
<dbReference type="Proteomes" id="UP000823882">
    <property type="component" value="Unassembled WGS sequence"/>
</dbReference>
<evidence type="ECO:0000313" key="1">
    <source>
        <dbReference type="EMBL" id="HJC42059.1"/>
    </source>
</evidence>
<proteinExistence type="predicted"/>
<dbReference type="AlphaFoldDB" id="A0A9D2T1E6"/>
<organism evidence="1 2">
    <name type="scientific">Candidatus Intestinimonas pullistercoris</name>
    <dbReference type="NCBI Taxonomy" id="2838623"/>
    <lineage>
        <taxon>Bacteria</taxon>
        <taxon>Bacillati</taxon>
        <taxon>Bacillota</taxon>
        <taxon>Clostridia</taxon>
        <taxon>Eubacteriales</taxon>
        <taxon>Intestinimonas</taxon>
    </lineage>
</organism>
<dbReference type="EMBL" id="DWWJ01000206">
    <property type="protein sequence ID" value="HJC42059.1"/>
    <property type="molecule type" value="Genomic_DNA"/>
</dbReference>
<sequence length="135" mass="14711">MLGGRRRLDLGEGLTLRLLSAMEVLEARREAGALAQEGRERALCANACLLAKALERDGRPLFDSGRAALEGLRIEDIAALARRWARFSREENPSPEEGEEADALKKAWSTRLTRAFSGVCSGLLGRCPPRPGPGR</sequence>